<organism evidence="3 4">
    <name type="scientific">Escallonia herrerae</name>
    <dbReference type="NCBI Taxonomy" id="1293975"/>
    <lineage>
        <taxon>Eukaryota</taxon>
        <taxon>Viridiplantae</taxon>
        <taxon>Streptophyta</taxon>
        <taxon>Embryophyta</taxon>
        <taxon>Tracheophyta</taxon>
        <taxon>Spermatophyta</taxon>
        <taxon>Magnoliopsida</taxon>
        <taxon>eudicotyledons</taxon>
        <taxon>Gunneridae</taxon>
        <taxon>Pentapetalae</taxon>
        <taxon>asterids</taxon>
        <taxon>campanulids</taxon>
        <taxon>Escalloniales</taxon>
        <taxon>Escalloniaceae</taxon>
        <taxon>Escallonia</taxon>
    </lineage>
</organism>
<keyword evidence="1" id="KW-0413">Isomerase</keyword>
<feature type="domain" description="PPIase FKBP-type" evidence="2">
    <location>
        <begin position="1"/>
        <end position="72"/>
    </location>
</feature>
<evidence type="ECO:0000313" key="4">
    <source>
        <dbReference type="Proteomes" id="UP001188597"/>
    </source>
</evidence>
<dbReference type="InterPro" id="IPR046357">
    <property type="entry name" value="PPIase_dom_sf"/>
</dbReference>
<dbReference type="SUPFAM" id="SSF54534">
    <property type="entry name" value="FKBP-like"/>
    <property type="match status" value="1"/>
</dbReference>
<dbReference type="Pfam" id="PF00254">
    <property type="entry name" value="FKBP_C"/>
    <property type="match status" value="1"/>
</dbReference>
<evidence type="ECO:0000313" key="3">
    <source>
        <dbReference type="EMBL" id="KAK3022353.1"/>
    </source>
</evidence>
<keyword evidence="4" id="KW-1185">Reference proteome</keyword>
<sequence length="175" mass="19444">MPLAIAASVAAASCYSNRQVIKGWDLVIKMMKKSQNAIFTIPAELAYGDSNTSRFVADALHIYKNLRLLTLLTPEYETYVLLQAFHPMLLSKERLSWVSDKNLCKDGGIFKKYEARVEDGTLIAKIRWSDGFGEEGKQACGDEGAVLSNAPLQTLELLSWKTSHISLMLATIKKS</sequence>
<comment type="catalytic activity">
    <reaction evidence="1">
        <text>[protein]-peptidylproline (omega=180) = [protein]-peptidylproline (omega=0)</text>
        <dbReference type="Rhea" id="RHEA:16237"/>
        <dbReference type="Rhea" id="RHEA-COMP:10747"/>
        <dbReference type="Rhea" id="RHEA-COMP:10748"/>
        <dbReference type="ChEBI" id="CHEBI:83833"/>
        <dbReference type="ChEBI" id="CHEBI:83834"/>
        <dbReference type="EC" id="5.2.1.8"/>
    </reaction>
</comment>
<dbReference type="Proteomes" id="UP001188597">
    <property type="component" value="Unassembled WGS sequence"/>
</dbReference>
<dbReference type="AlphaFoldDB" id="A0AA88W9H9"/>
<dbReference type="EC" id="5.2.1.8" evidence="1"/>
<dbReference type="InterPro" id="IPR001179">
    <property type="entry name" value="PPIase_FKBP_dom"/>
</dbReference>
<evidence type="ECO:0000259" key="2">
    <source>
        <dbReference type="PROSITE" id="PS50059"/>
    </source>
</evidence>
<dbReference type="PROSITE" id="PS50059">
    <property type="entry name" value="FKBP_PPIASE"/>
    <property type="match status" value="1"/>
</dbReference>
<reference evidence="3" key="1">
    <citation type="submission" date="2022-12" db="EMBL/GenBank/DDBJ databases">
        <title>Draft genome assemblies for two species of Escallonia (Escalloniales).</title>
        <authorList>
            <person name="Chanderbali A."/>
            <person name="Dervinis C."/>
            <person name="Anghel I."/>
            <person name="Soltis D."/>
            <person name="Soltis P."/>
            <person name="Zapata F."/>
        </authorList>
    </citation>
    <scope>NUCLEOTIDE SEQUENCE</scope>
    <source>
        <strain evidence="3">UCBG64.0493</strain>
        <tissue evidence="3">Leaf</tissue>
    </source>
</reference>
<protein>
    <recommendedName>
        <fullName evidence="1">peptidylprolyl isomerase</fullName>
        <ecNumber evidence="1">5.2.1.8</ecNumber>
    </recommendedName>
</protein>
<proteinExistence type="predicted"/>
<keyword evidence="1" id="KW-0697">Rotamase</keyword>
<accession>A0AA88W9H9</accession>
<dbReference type="Gene3D" id="3.10.50.40">
    <property type="match status" value="1"/>
</dbReference>
<comment type="caution">
    <text evidence="3">The sequence shown here is derived from an EMBL/GenBank/DDBJ whole genome shotgun (WGS) entry which is preliminary data.</text>
</comment>
<dbReference type="GO" id="GO:0003755">
    <property type="term" value="F:peptidyl-prolyl cis-trans isomerase activity"/>
    <property type="evidence" value="ECO:0007669"/>
    <property type="project" value="UniProtKB-KW"/>
</dbReference>
<name>A0AA88W9H9_9ASTE</name>
<gene>
    <name evidence="3" type="ORF">RJ639_045304</name>
</gene>
<evidence type="ECO:0000256" key="1">
    <source>
        <dbReference type="PROSITE-ProRule" id="PRU00277"/>
    </source>
</evidence>
<dbReference type="EMBL" id="JAVXUP010000716">
    <property type="protein sequence ID" value="KAK3022353.1"/>
    <property type="molecule type" value="Genomic_DNA"/>
</dbReference>